<dbReference type="PROSITE" id="PS51211">
    <property type="entry name" value="VITELLOGENIN"/>
    <property type="match status" value="1"/>
</dbReference>
<dbReference type="OrthoDB" id="6484170at2759"/>
<keyword evidence="12" id="KW-1185">Reference proteome</keyword>
<dbReference type="SUPFAM" id="SSF48431">
    <property type="entry name" value="Lipovitellin-phosvitin complex, superhelical domain"/>
    <property type="match status" value="1"/>
</dbReference>
<dbReference type="InterPro" id="IPR015255">
    <property type="entry name" value="Vitellinogen_open_b-sht"/>
</dbReference>
<keyword evidence="8" id="KW-0175">Coiled coil</keyword>
<dbReference type="InterPro" id="IPR015816">
    <property type="entry name" value="Vitellinogen_b-sht_N"/>
</dbReference>
<gene>
    <name evidence="11" type="ORF">EVAR_58120_1</name>
</gene>
<protein>
    <submittedName>
        <fullName evidence="11">Apolipophorins</fullName>
    </submittedName>
</protein>
<dbReference type="GO" id="GO:0005576">
    <property type="term" value="C:extracellular region"/>
    <property type="evidence" value="ECO:0007669"/>
    <property type="project" value="UniProtKB-SubCell"/>
</dbReference>
<dbReference type="InterPro" id="IPR011030">
    <property type="entry name" value="Lipovitellin_superhlx_dom"/>
</dbReference>
<evidence type="ECO:0000256" key="4">
    <source>
        <dbReference type="ARBA" id="ARBA00022729"/>
    </source>
</evidence>
<dbReference type="GO" id="GO:0005319">
    <property type="term" value="F:lipid transporter activity"/>
    <property type="evidence" value="ECO:0007669"/>
    <property type="project" value="InterPro"/>
</dbReference>
<dbReference type="Gene3D" id="2.20.80.10">
    <property type="entry name" value="Lipovitellin-phosvitin complex, chain A, domain 4"/>
    <property type="match status" value="1"/>
</dbReference>
<dbReference type="InterPro" id="IPR009454">
    <property type="entry name" value="Lipid_transpt_open_b-sht"/>
</dbReference>
<dbReference type="SMART" id="SM01169">
    <property type="entry name" value="DUF1943"/>
    <property type="match status" value="1"/>
</dbReference>
<dbReference type="EMBL" id="BGZK01001395">
    <property type="protein sequence ID" value="GBP78977.1"/>
    <property type="molecule type" value="Genomic_DNA"/>
</dbReference>
<evidence type="ECO:0000256" key="2">
    <source>
        <dbReference type="ARBA" id="ARBA00022448"/>
    </source>
</evidence>
<dbReference type="PANTHER" id="PTHR23345">
    <property type="entry name" value="VITELLOGENIN-RELATED"/>
    <property type="match status" value="1"/>
</dbReference>
<feature type="coiled-coil region" evidence="8">
    <location>
        <begin position="2592"/>
        <end position="2634"/>
    </location>
</feature>
<dbReference type="Pfam" id="PF01347">
    <property type="entry name" value="Vitellogenin_N"/>
    <property type="match status" value="2"/>
</dbReference>
<evidence type="ECO:0000256" key="3">
    <source>
        <dbReference type="ARBA" id="ARBA00022525"/>
    </source>
</evidence>
<feature type="region of interest" description="Disordered" evidence="9">
    <location>
        <begin position="131"/>
        <end position="184"/>
    </location>
</feature>
<evidence type="ECO:0000256" key="7">
    <source>
        <dbReference type="PROSITE-ProRule" id="PRU00557"/>
    </source>
</evidence>
<dbReference type="SUPFAM" id="SSF56968">
    <property type="entry name" value="Lipovitellin-phosvitin complex, beta-sheet shell regions"/>
    <property type="match status" value="2"/>
</dbReference>
<keyword evidence="5" id="KW-0445">Lipid transport</keyword>
<dbReference type="InterPro" id="IPR015817">
    <property type="entry name" value="Vitellinogen_open_b-sht_sub1"/>
</dbReference>
<evidence type="ECO:0000256" key="5">
    <source>
        <dbReference type="ARBA" id="ARBA00023055"/>
    </source>
</evidence>
<dbReference type="Gene3D" id="2.30.230.10">
    <property type="entry name" value="Lipovitellin, beta-sheet shell regions, chain A"/>
    <property type="match status" value="1"/>
</dbReference>
<evidence type="ECO:0000313" key="11">
    <source>
        <dbReference type="EMBL" id="GBP78977.1"/>
    </source>
</evidence>
<dbReference type="STRING" id="151549.A0A4C1YX56"/>
<evidence type="ECO:0000313" key="12">
    <source>
        <dbReference type="Proteomes" id="UP000299102"/>
    </source>
</evidence>
<comment type="subcellular location">
    <subcellularLocation>
        <location evidence="1">Secreted</location>
    </subcellularLocation>
</comment>
<keyword evidence="3" id="KW-0964">Secreted</keyword>
<organism evidence="11 12">
    <name type="scientific">Eumeta variegata</name>
    <name type="common">Bagworm moth</name>
    <name type="synonym">Eumeta japonica</name>
    <dbReference type="NCBI Taxonomy" id="151549"/>
    <lineage>
        <taxon>Eukaryota</taxon>
        <taxon>Metazoa</taxon>
        <taxon>Ecdysozoa</taxon>
        <taxon>Arthropoda</taxon>
        <taxon>Hexapoda</taxon>
        <taxon>Insecta</taxon>
        <taxon>Pterygota</taxon>
        <taxon>Neoptera</taxon>
        <taxon>Endopterygota</taxon>
        <taxon>Lepidoptera</taxon>
        <taxon>Glossata</taxon>
        <taxon>Ditrysia</taxon>
        <taxon>Tineoidea</taxon>
        <taxon>Psychidae</taxon>
        <taxon>Oiketicinae</taxon>
        <taxon>Eumeta</taxon>
    </lineage>
</organism>
<keyword evidence="4" id="KW-0732">Signal</keyword>
<keyword evidence="2" id="KW-0813">Transport</keyword>
<dbReference type="Pfam" id="PF06448">
    <property type="entry name" value="DUF1081"/>
    <property type="match status" value="1"/>
</dbReference>
<dbReference type="Gene3D" id="1.25.10.20">
    <property type="entry name" value="Vitellinogen, superhelical"/>
    <property type="match status" value="1"/>
</dbReference>
<comment type="caution">
    <text evidence="11">The sequence shown here is derived from an EMBL/GenBank/DDBJ whole genome shotgun (WGS) entry which is preliminary data.</text>
</comment>
<dbReference type="Gene3D" id="2.20.50.20">
    <property type="entry name" value="Lipovitellin. Chain A, domain 3"/>
    <property type="match status" value="1"/>
</dbReference>
<reference evidence="11 12" key="1">
    <citation type="journal article" date="2019" name="Commun. Biol.">
        <title>The bagworm genome reveals a unique fibroin gene that provides high tensile strength.</title>
        <authorList>
            <person name="Kono N."/>
            <person name="Nakamura H."/>
            <person name="Ohtoshi R."/>
            <person name="Tomita M."/>
            <person name="Numata K."/>
            <person name="Arakawa K."/>
        </authorList>
    </citation>
    <scope>NUCLEOTIDE SEQUENCE [LARGE SCALE GENOMIC DNA]</scope>
</reference>
<dbReference type="SMART" id="SM00638">
    <property type="entry name" value="LPD_N"/>
    <property type="match status" value="1"/>
</dbReference>
<evidence type="ECO:0000256" key="9">
    <source>
        <dbReference type="SAM" id="MobiDB-lite"/>
    </source>
</evidence>
<evidence type="ECO:0000256" key="8">
    <source>
        <dbReference type="SAM" id="Coils"/>
    </source>
</evidence>
<feature type="domain" description="Vitellogenin" evidence="10">
    <location>
        <begin position="184"/>
        <end position="847"/>
    </location>
</feature>
<name>A0A4C1YX56_EUMVA</name>
<feature type="compositionally biased region" description="Low complexity" evidence="9">
    <location>
        <begin position="147"/>
        <end position="156"/>
    </location>
</feature>
<dbReference type="InterPro" id="IPR050733">
    <property type="entry name" value="Vitellogenin/Apolipophorin"/>
</dbReference>
<dbReference type="PANTHER" id="PTHR23345:SF36">
    <property type="entry name" value="APOLIPOPHORINS"/>
    <property type="match status" value="1"/>
</dbReference>
<feature type="compositionally biased region" description="Low complexity" evidence="9">
    <location>
        <begin position="167"/>
        <end position="182"/>
    </location>
</feature>
<dbReference type="InterPro" id="IPR001747">
    <property type="entry name" value="Vitellogenin_N"/>
</dbReference>
<evidence type="ECO:0000259" key="10">
    <source>
        <dbReference type="PROSITE" id="PS51211"/>
    </source>
</evidence>
<accession>A0A4C1YX56</accession>
<dbReference type="Pfam" id="PF09172">
    <property type="entry name" value="Vit_open_b-sht"/>
    <property type="match status" value="1"/>
</dbReference>
<dbReference type="Proteomes" id="UP000299102">
    <property type="component" value="Unassembled WGS sequence"/>
</dbReference>
<keyword evidence="6" id="KW-0325">Glycoprotein</keyword>
<evidence type="ECO:0000256" key="6">
    <source>
        <dbReference type="ARBA" id="ARBA00023180"/>
    </source>
</evidence>
<dbReference type="InterPro" id="IPR015819">
    <property type="entry name" value="Lipid_transp_b-sht_shell"/>
</dbReference>
<proteinExistence type="predicted"/>
<evidence type="ECO:0000256" key="1">
    <source>
        <dbReference type="ARBA" id="ARBA00004613"/>
    </source>
</evidence>
<sequence length="2763" mass="307519">MSRHVRSLGADTPHNNLKWSSNRCALLAPGTLIRGSAQDKSSRDFLCRDAHLTASIGQSRADDIPCRSAATDEVLKAPIYWGYGQQPNNTFASRVFWSVKLGHTPRTRVRGSSLAISFRFASSAYSILEDKHSEDSDSPGSRSLKTSIVSVPSPIRRPSPHHGVITQSVSRQQPQQGSSGSPAYLTGHKYSYSVDGDVSVYLTGADQQETGVKLSAQVTVSALGNCAHVLRVQNLIITGPGGKKYGKPPGIEKPVRFTLEDGALGAEICAEDGDTRRSLNIKRAIISLLQNEHKQASEVDVFGVCPTQSSSSQEGPARLVHRSRDLGRCAHREQGGQALVAAVYNPNALLSRALSAATGSRNSVTKIKPNTPPFRLPCSSAERSFNVYVYGITVRSSHGSRRAPTKSDEYEIKDSQVLQSTLYVESKVTNGVPEKVSATEEYLYKPFSVGQNGARAKVNTRLSLVGKTGGSDNGRFMDVRSIIFENPHGEKSEQSNMNNALKAVKDTAKLVADQASYQSAGAFAQLIRILRVTNMNDLLSVYGQVKGNSLLRRVFLDGLLRAGTAASIEASVQLVKSGEMSQLEQSLVYLSLANAKHVDNDAVTAAATLLDTPNIPKEVYLGVGALAGAYCREHKCHARGSQSDGIATLSQKLVSKLNCRPTSKVEEDYTVAILKGIRNIRHIEDCLIGKLVQCVRDDSVKARVKVAALEAYQADPCSTQLKDTAIEAMKNRELDSEVRIKAYLTVILCPCGRCANEIKNLLDDEPSIQVGRYISTSLRHIKASANPDMQLAREHFSQIRIPTKYSVDDRKYSFYREFSYNVDALGTGGVLEQSVIYSQESFLPRSISLNLTAEVFGHSVNVFEIGGRQGNLDRVMEHFLGPKGYVRQNSPQEIYEDIVHRYEEVHKKVQGKFRGRRSLQQDIKNFDKQIKDEGEPYNNELDLDIYVKLFGTDAVFLSLGDNKGFNFNSVLDSMLKYVENGCNSMKHFQEEIRAHILFLDAELAYPTSLGLPLKLNLIGSATARLEAATKIDVKQIMRDPANAKIDIKLNPSTDIQISGQLVIDADQVMTGLKVSANLHSATGGHLLVQTVENGQGFDLQYVLPEKKLEIVTASNDLVYVTAEKGHPETTVALKVDTDRKEYYGCFDQLSSLFGLTLCGEISVPFSVSGPEAQVSIQKYLARYPLTGSSMIKAHLEQNDLRGYHVKGVLRRENRMRQSFELLFETQGSQTRKTALTGELVNSPEEKTIKLGLESPIKNLYGQATLYTKRSEVTAMVLAKLDAEKYYGRIGFNVQGNEQRSVYKPFIEYEMPGTQGTKSMNVRGQVIRQSSGPTTIFTLDGIRIDIDQRESIDMKGKATFVRNGFECDLEVNKGPQNMAVRLSAKDHDLNVRFTNTLNPYVNFDLKVHSENRDKYYQNDVDLCYGDNLDARRQTVIVKQLLKYQETDSGKYNVHTRNELSVNHIPLSAKFYAEIDSKKVDVELEGKFGTNKAEFDLEARTHIKAPGDYSIKIDAEVDDKGVELVAKRDIVNADQSNFENVFVIKNMVKYELSGVVTHRNKPDDVNFGTVGHLKVSGGGKTEDLKFDIGLQNNPSTYMSHAEITKGTVKFLYYSLKVVRGANPNGELKFELKNTVNCHGNYKVTDADGSGSGIIIVDFVKLPRKLKGDIRFKVKAPIYSVDGDLYLNYEKDNNDKIHFSTNTKSSDATFDSKNKLDYDGKCTELNIFVDGATNVANGKFKGQVQVVLPSERTLELGLARDAATQNDVVNGNAELVLSDAPKRGATPSKFVYKGKIIDTSYKTNSFNYEGQILISLKDGRSLQNSFFLKNIPQGNDKFKFDFKSEVNGNLIPKPASITASNEYTHSGKMLINDNNKYRVKGSYGGDCTFDLDFKDETQLDAGDKKYYLYFDLVTNLPFEKVHYIKIKSDELYLYSENKDVGFEYNLKEMVQINADEYRVDASGKIGKSEGTSKLKYLAPHAEPFYLETSYKANLKGKFINGDDKSGAVAIKSNYGRGKSASINVEGAKTSTQEYTLHINANAPQAERLKKLDVSFNSKRPNHDTYNSNLIVDADGKVYKGDYLIVFSKANPVLEIKVNYPESKKKRAGNNMSSNQGKVELKLENIKDLSMDLNAEGIIQKDNIAFKVHANSEKLGLKNYYTEIVSKDTGSGKRLEFNAKNNNVNLLSGSTSFISKQEGSKTIIEGSGTVRLKEEQKSATFKYIRDTLTEGHEQGVETFMNVAVGERSYVAESRVTNLEYKYSYVYCEEKKQCAHAELNSKINTPSAGVFQHNVNVVLDLRKLGFAPEFGLQMLSEVSDRKLPQYTLDVYLNKENKKYHLRVYSTPKDNQLPAGITITLPHREIALESVVNYRGDKALPFPIKGEICLYMDKNKPHQKTSIRGLLDVTGSANEKTATAEIGFSHPRLGREAVLKFGGYLRQSSADNFKIEGVSSFSHPHFGHERSSKFLMEVSPRTFKLMMDTPLVKCIEVDAEGTVNDDLQEGKLKFSIMQGKPVQVYAVARGYKYYEFTTSYSEDTQRKLSIVGTIDPEKRVDLTADIVLPGEKKNIAHGAFYLQDNLVKSDYGGSKDNFDYFVAALMKDLDNLKERVSQLGSKASEEYRRTVEKAGQLANQLQNSYKTEMEHIKRELADDKTFQEIDKLLKSVIQYIGTLVVEVYEVADKLVTQINNAMQENAKKISELYETQLAPQINQLYENISAILKEYMEGLLDLVAHFTALVSNFIDKHKAELQELTNTFTEIFKGEPL</sequence>
<comment type="caution">
    <text evidence="7">Lacks conserved residue(s) required for the propagation of feature annotation.</text>
</comment>